<dbReference type="RefSeq" id="WP_174984709.1">
    <property type="nucleotide sequence ID" value="NZ_CABPSA010000004.1"/>
</dbReference>
<dbReference type="Gene3D" id="2.30.110.10">
    <property type="entry name" value="Electron Transport, Fmn-binding Protein, Chain A"/>
    <property type="match status" value="1"/>
</dbReference>
<accession>A0A5E4VLP4</accession>
<dbReference type="EMBL" id="CABPSA010000004">
    <property type="protein sequence ID" value="VVE11920.1"/>
    <property type="molecule type" value="Genomic_DNA"/>
</dbReference>
<dbReference type="SUPFAM" id="SSF50475">
    <property type="entry name" value="FMN-binding split barrel"/>
    <property type="match status" value="1"/>
</dbReference>
<evidence type="ECO:0000313" key="3">
    <source>
        <dbReference type="Proteomes" id="UP000343335"/>
    </source>
</evidence>
<dbReference type="Pfam" id="PF12900">
    <property type="entry name" value="Pyridox_ox_2"/>
    <property type="match status" value="1"/>
</dbReference>
<dbReference type="PANTHER" id="PTHR34071:SF2">
    <property type="entry name" value="FLAVIN-NUCLEOTIDE-BINDING PROTEIN"/>
    <property type="match status" value="1"/>
</dbReference>
<gene>
    <name evidence="1" type="ORF">NTU39_09340</name>
    <name evidence="2" type="ORF">PCO31010_02695</name>
</gene>
<name>A0A5E4VLP4_9BURK</name>
<organism evidence="2 3">
    <name type="scientific">Pandoraea commovens</name>
    <dbReference type="NCBI Taxonomy" id="2508289"/>
    <lineage>
        <taxon>Bacteria</taxon>
        <taxon>Pseudomonadati</taxon>
        <taxon>Pseudomonadota</taxon>
        <taxon>Betaproteobacteria</taxon>
        <taxon>Burkholderiales</taxon>
        <taxon>Burkholderiaceae</taxon>
        <taxon>Pandoraea</taxon>
    </lineage>
</organism>
<dbReference type="PANTHER" id="PTHR34071">
    <property type="entry name" value="5-NITROIMIDAZOLE ANTIBIOTICS RESISTANCE PROTEIN, NIMA-FAMILY-RELATED PROTEIN-RELATED"/>
    <property type="match status" value="1"/>
</dbReference>
<dbReference type="EMBL" id="CP102780">
    <property type="protein sequence ID" value="UVA81181.1"/>
    <property type="molecule type" value="Genomic_DNA"/>
</dbReference>
<sequence>MTPDYLDTEMRRTDLAWSDWPAIEAFLQDELICRAAVNDTPFPYVVPQSFTFTGDAFLIHCSRFGTFSRLIQQDPHVVIAIDRPVALLKAPKGQNTSLEYYSVIARCRAMTSLDTHHVIAHQNEALAKFRPENDYTAIEPAAANQIMAIRCRIESLSAKKRILADGQHSPPGQPKAPYLRYAFERGACVSGLPEEAFDPHRFGRSQ</sequence>
<evidence type="ECO:0000313" key="2">
    <source>
        <dbReference type="EMBL" id="VVE11920.1"/>
    </source>
</evidence>
<proteinExistence type="predicted"/>
<evidence type="ECO:0000313" key="1">
    <source>
        <dbReference type="EMBL" id="UVA81181.1"/>
    </source>
</evidence>
<keyword evidence="4" id="KW-1185">Reference proteome</keyword>
<reference evidence="2 3" key="1">
    <citation type="submission" date="2019-08" db="EMBL/GenBank/DDBJ databases">
        <authorList>
            <person name="Peeters C."/>
        </authorList>
    </citation>
    <scope>NUCLEOTIDE SEQUENCE [LARGE SCALE GENOMIC DNA]</scope>
    <source>
        <strain evidence="2 3">LMG 31010</strain>
    </source>
</reference>
<reference evidence="1" key="2">
    <citation type="submission" date="2022-08" db="EMBL/GenBank/DDBJ databases">
        <title>Multi-unit outbreak of Pandoraea commovens among non-cystic fibrosis intensive care patients from 2019 to 2021 in Berlin, Germany.</title>
        <authorList>
            <person name="Menzel P."/>
        </authorList>
    </citation>
    <scope>NUCLEOTIDE SEQUENCE</scope>
    <source>
        <strain evidence="1">LB-19-202-79</strain>
    </source>
</reference>
<dbReference type="AlphaFoldDB" id="A0A5E4VLP4"/>
<protein>
    <submittedName>
        <fullName evidence="2">Flavin-nucleotide-binding protein</fullName>
    </submittedName>
    <submittedName>
        <fullName evidence="1">Pyridoxamine 5'-phosphate oxidase family protein</fullName>
    </submittedName>
</protein>
<dbReference type="Proteomes" id="UP001058980">
    <property type="component" value="Chromosome"/>
</dbReference>
<dbReference type="InterPro" id="IPR012349">
    <property type="entry name" value="Split_barrel_FMN-bd"/>
</dbReference>
<dbReference type="Proteomes" id="UP000343335">
    <property type="component" value="Unassembled WGS sequence"/>
</dbReference>
<evidence type="ECO:0000313" key="4">
    <source>
        <dbReference type="Proteomes" id="UP001058980"/>
    </source>
</evidence>
<dbReference type="InterPro" id="IPR024747">
    <property type="entry name" value="Pyridox_Oxase-rel"/>
</dbReference>